<organism evidence="1 2">
    <name type="scientific">Leptidea sinapis</name>
    <dbReference type="NCBI Taxonomy" id="189913"/>
    <lineage>
        <taxon>Eukaryota</taxon>
        <taxon>Metazoa</taxon>
        <taxon>Ecdysozoa</taxon>
        <taxon>Arthropoda</taxon>
        <taxon>Hexapoda</taxon>
        <taxon>Insecta</taxon>
        <taxon>Pterygota</taxon>
        <taxon>Neoptera</taxon>
        <taxon>Endopterygota</taxon>
        <taxon>Lepidoptera</taxon>
        <taxon>Glossata</taxon>
        <taxon>Ditrysia</taxon>
        <taxon>Papilionoidea</taxon>
        <taxon>Pieridae</taxon>
        <taxon>Dismorphiinae</taxon>
        <taxon>Leptidea</taxon>
    </lineage>
</organism>
<dbReference type="EMBL" id="FZQP02002226">
    <property type="protein sequence ID" value="VVC95176.1"/>
    <property type="molecule type" value="Genomic_DNA"/>
</dbReference>
<evidence type="ECO:0000313" key="1">
    <source>
        <dbReference type="EMBL" id="VVC95176.1"/>
    </source>
</evidence>
<dbReference type="AlphaFoldDB" id="A0A5E4QBR6"/>
<evidence type="ECO:0000313" key="2">
    <source>
        <dbReference type="Proteomes" id="UP000324832"/>
    </source>
</evidence>
<protein>
    <submittedName>
        <fullName evidence="1">Uncharacterized protein</fullName>
    </submittedName>
</protein>
<name>A0A5E4QBR6_9NEOP</name>
<gene>
    <name evidence="1" type="ORF">LSINAPIS_LOCUS6958</name>
</gene>
<accession>A0A5E4QBR6</accession>
<dbReference type="Proteomes" id="UP000324832">
    <property type="component" value="Unassembled WGS sequence"/>
</dbReference>
<proteinExistence type="predicted"/>
<sequence>MYLELNFGLWLPKSEHYLAIRPPKKITKISESYVSDIDIPLKFRQTSLHRVTITTNVKREKRDFSELLQRVEDIFKQDLKIIVEASDVSKIHRIGSIKESKIRPVLITFANNWKRSEILKKKKDLKDGYITEDFPKEKTDEEKSLTERATVLQSECSEWLELRRSSLTASNLGKVVTRRNDLSMSRKRRLGDLDIICVLQDGADSEDGLDFDDDSLADPDFIPELETVEDETPEINLNETL</sequence>
<reference evidence="1 2" key="1">
    <citation type="submission" date="2017-07" db="EMBL/GenBank/DDBJ databases">
        <authorList>
            <person name="Talla V."/>
            <person name="Backstrom N."/>
        </authorList>
    </citation>
    <scope>NUCLEOTIDE SEQUENCE [LARGE SCALE GENOMIC DNA]</scope>
</reference>
<keyword evidence="2" id="KW-1185">Reference proteome</keyword>